<keyword evidence="4" id="KW-1185">Reference proteome</keyword>
<feature type="repeat" description="PPR" evidence="1">
    <location>
        <begin position="276"/>
        <end position="312"/>
    </location>
</feature>
<dbReference type="Gene3D" id="1.25.40.10">
    <property type="entry name" value="Tetratricopeptide repeat domain"/>
    <property type="match status" value="3"/>
</dbReference>
<reference evidence="3 4" key="1">
    <citation type="submission" date="2024-01" db="EMBL/GenBank/DDBJ databases">
        <authorList>
            <person name="Alioto T."/>
            <person name="Alioto T."/>
            <person name="Gomez Garrido J."/>
        </authorList>
    </citation>
    <scope>NUCLEOTIDE SEQUENCE [LARGE SCALE GENOMIC DNA]</scope>
</reference>
<feature type="repeat" description="PPR" evidence="1">
    <location>
        <begin position="167"/>
        <end position="201"/>
    </location>
</feature>
<organism evidence="3 4">
    <name type="scientific">Scomber scombrus</name>
    <name type="common">Atlantic mackerel</name>
    <name type="synonym">Scomber vernalis</name>
    <dbReference type="NCBI Taxonomy" id="13677"/>
    <lineage>
        <taxon>Eukaryota</taxon>
        <taxon>Metazoa</taxon>
        <taxon>Chordata</taxon>
        <taxon>Craniata</taxon>
        <taxon>Vertebrata</taxon>
        <taxon>Euteleostomi</taxon>
        <taxon>Actinopterygii</taxon>
        <taxon>Neopterygii</taxon>
        <taxon>Teleostei</taxon>
        <taxon>Neoteleostei</taxon>
        <taxon>Acanthomorphata</taxon>
        <taxon>Pelagiaria</taxon>
        <taxon>Scombriformes</taxon>
        <taxon>Scombridae</taxon>
        <taxon>Scomber</taxon>
    </lineage>
</organism>
<dbReference type="PROSITE" id="PS51375">
    <property type="entry name" value="PPR"/>
    <property type="match status" value="3"/>
</dbReference>
<feature type="region of interest" description="Disordered" evidence="2">
    <location>
        <begin position="690"/>
        <end position="716"/>
    </location>
</feature>
<dbReference type="PANTHER" id="PTHR24014:SF6">
    <property type="entry name" value="PENTATRICOPEPTIDE REPEAT-CONTAINING PROTEIN 1, MITOCHONDRIAL"/>
    <property type="match status" value="1"/>
</dbReference>
<name>A0AAV1QBQ4_SCOSC</name>
<dbReference type="InterPro" id="IPR002885">
    <property type="entry name" value="PPR_rpt"/>
</dbReference>
<proteinExistence type="predicted"/>
<feature type="repeat" description="PPR" evidence="1">
    <location>
        <begin position="507"/>
        <end position="541"/>
    </location>
</feature>
<dbReference type="Pfam" id="PF13812">
    <property type="entry name" value="PPR_3"/>
    <property type="match status" value="1"/>
</dbReference>
<dbReference type="PANTHER" id="PTHR24014">
    <property type="entry name" value="2-OXOGLUTARATE AND IRON-DEPENDENT OXYGENASE DOMAIN-CONTAINING PROTEIN 2"/>
    <property type="match status" value="1"/>
</dbReference>
<evidence type="ECO:0000313" key="4">
    <source>
        <dbReference type="Proteomes" id="UP001314229"/>
    </source>
</evidence>
<dbReference type="NCBIfam" id="TIGR00756">
    <property type="entry name" value="PPR"/>
    <property type="match status" value="1"/>
</dbReference>
<dbReference type="GO" id="GO:0042780">
    <property type="term" value="P:tRNA 3'-end processing"/>
    <property type="evidence" value="ECO:0007669"/>
    <property type="project" value="TreeGrafter"/>
</dbReference>
<dbReference type="Pfam" id="PF13041">
    <property type="entry name" value="PPR_2"/>
    <property type="match status" value="1"/>
</dbReference>
<dbReference type="FunFam" id="1.25.40.10:FF:001102">
    <property type="entry name" value="Pentatricopeptide repeat domain 1"/>
    <property type="match status" value="1"/>
</dbReference>
<dbReference type="FunFam" id="1.25.40.10:FF:000638">
    <property type="entry name" value="Pentatricopeptide repeat domain 1"/>
    <property type="match status" value="1"/>
</dbReference>
<protein>
    <submittedName>
        <fullName evidence="3">Pentatricopeptide repeat-containing protein 1 mitochondrial isoform 2</fullName>
    </submittedName>
</protein>
<dbReference type="InterPro" id="IPR011990">
    <property type="entry name" value="TPR-like_helical_dom_sf"/>
</dbReference>
<evidence type="ECO:0000256" key="1">
    <source>
        <dbReference type="PROSITE-ProRule" id="PRU00708"/>
    </source>
</evidence>
<dbReference type="Proteomes" id="UP001314229">
    <property type="component" value="Unassembled WGS sequence"/>
</dbReference>
<dbReference type="GO" id="GO:0005759">
    <property type="term" value="C:mitochondrial matrix"/>
    <property type="evidence" value="ECO:0007669"/>
    <property type="project" value="TreeGrafter"/>
</dbReference>
<sequence>MLSSCVRNGRKISAPAAQLLFPTSSTLNLTGVRYLSQHLPTRLLTPSPWHLLRELRVRSVSLSASSRGDEDPTVSSSAPADFGSLSADMASRKSFKKSSPYLQDLRHREEEGEEEEEERLLRSREGRRNTPYWYFLQCKKLIKDNKLQEALDMFNRDMLQGEKLQPEEFNYTVLIGGCARAGQLKKALKLYNEMKKRGLEATDATYTALFNACAESPSKKAGLQQALKLEQELRRSNYTLSTITYHALLKAHGVTNHLQACLHTFREMLQNGHAVTQETFHYLLMGCLKDKDVGFRLALQVWRQMLKSGILPDSKNYNLLLRTARDCGIGDPALASGVLLSADSDYRKERGRVSRVKSDSRRTNLIDVDSLERQLFIQPDSHSDGRQGGGDSEEASHSRQDSTQLVPVTQREKVPLPVDLADASKAPNLLDLFEGKRVGVISLGTVEQASDRLALIGGGEGFLEKMAASKLKPDLRTLTLLADTMEPSYQSLQMLLKVAKQHQVKLDIAFFNSVIRRAARAGDLDGAKSVLSVMRQRHVSVDVQTFGSLALGCERQKDGLQLLTDMQEAGLRPNVQVFSALIGRAIRRLDYVYLKTILKSMSDMQVWPNEVIIRQLEFATQYPPNYNQYKSRNNYLVHINGFRGYYQQWLRAMPAHSAEDEQAAELQDQTDPAVLKTEAADVLTEAERKQRAAARRYNTRNKDKRSSSSSAVRGKKEKETSSWVRFEETGRETTSYLFLFKRTTKTFLMCTPVDNGEIIILSDDEEEGNDVSCSEPSVLIVEVEDVKKSDSVLSPSALDEDLVVTFSRPAEVLPHARYDCPIHPFTPTDFEVNAPAAGNQLICDQCFCYICDKLASSCVMWCHSGVCHCNSHKRSNFWNGLRNDSLLGGLKTFNLTLCEIDTHLRHAETMLQSFKSELYAQFTSFTKGKTLQEYGILNHQGVIHDYTPVYQSVSSFLTKADEQDGRAAAIMRLGAAEYFMRHFQVTGTFMLQVPMSNAVEAKMVLLHRVVASVQRQMVMADFTAEFSQKLQDFYKRLSFPHELKSMKNSLCVRPWDDILLVSVLKGQNVSGVRKDKGKKDVLNEQFSVVLLRTELLQRQCRYRELCRYLRVVQTDEPKLLQQVQDLIPFFMCMEGDFISAHQSLLSSVNSPASRFTPSLFLVYLRIFETAFAPKLTVSKPAQLCDSDAEWKPVKDAVPLKCADLVKFALSVQRCCSAVCTDSRCWSILLRIVNTPHSSLNGLPAPTPEFLSQVKDVVNSILLNKSSSNVQIPRFFQALYPDQALLLLVTGALGLKILHAALRPVLPVLNTFKENPWAFVWLWDYLSFSAERHSAFVQEIKEEMENAADGENLLHFLQSITIPTISSSAANWDQQPDGH</sequence>
<feature type="region of interest" description="Disordered" evidence="2">
    <location>
        <begin position="377"/>
        <end position="408"/>
    </location>
</feature>
<comment type="caution">
    <text evidence="3">The sequence shown here is derived from an EMBL/GenBank/DDBJ whole genome shotgun (WGS) entry which is preliminary data.</text>
</comment>
<feature type="region of interest" description="Disordered" evidence="2">
    <location>
        <begin position="98"/>
        <end position="123"/>
    </location>
</feature>
<evidence type="ECO:0000313" key="3">
    <source>
        <dbReference type="EMBL" id="CAK6980011.1"/>
    </source>
</evidence>
<feature type="region of interest" description="Disordered" evidence="2">
    <location>
        <begin position="63"/>
        <end position="82"/>
    </location>
</feature>
<accession>A0AAV1QBQ4</accession>
<dbReference type="EMBL" id="CAWUFR010000635">
    <property type="protein sequence ID" value="CAK6980011.1"/>
    <property type="molecule type" value="Genomic_DNA"/>
</dbReference>
<dbReference type="Pfam" id="PF01535">
    <property type="entry name" value="PPR"/>
    <property type="match status" value="1"/>
</dbReference>
<evidence type="ECO:0000256" key="2">
    <source>
        <dbReference type="SAM" id="MobiDB-lite"/>
    </source>
</evidence>
<dbReference type="GO" id="GO:0000049">
    <property type="term" value="F:tRNA binding"/>
    <property type="evidence" value="ECO:0007669"/>
    <property type="project" value="TreeGrafter"/>
</dbReference>
<gene>
    <name evidence="3" type="ORF">FSCOSCO3_A036762</name>
</gene>